<evidence type="ECO:0000313" key="3">
    <source>
        <dbReference type="Proteomes" id="UP000002724"/>
    </source>
</evidence>
<organism evidence="2 3">
    <name type="scientific">Pelodictyon phaeoclathratiforme (strain DSM 5477 / BU-1)</name>
    <dbReference type="NCBI Taxonomy" id="324925"/>
    <lineage>
        <taxon>Bacteria</taxon>
        <taxon>Pseudomonadati</taxon>
        <taxon>Chlorobiota</taxon>
        <taxon>Chlorobiia</taxon>
        <taxon>Chlorobiales</taxon>
        <taxon>Chlorobiaceae</taxon>
        <taxon>Chlorobium/Pelodictyon group</taxon>
        <taxon>Pelodictyon</taxon>
    </lineage>
</organism>
<proteinExistence type="inferred from homology"/>
<keyword evidence="3" id="KW-1185">Reference proteome</keyword>
<dbReference type="EMBL" id="CP001110">
    <property type="protein sequence ID" value="ACF44749.1"/>
    <property type="molecule type" value="Genomic_DNA"/>
</dbReference>
<protein>
    <recommendedName>
        <fullName evidence="4">Antitoxin</fullName>
    </recommendedName>
</protein>
<name>B4SFH0_PELPB</name>
<dbReference type="AlphaFoldDB" id="B4SFH0"/>
<evidence type="ECO:0000256" key="1">
    <source>
        <dbReference type="ARBA" id="ARBA00009981"/>
    </source>
</evidence>
<comment type="similarity">
    <text evidence="1">Belongs to the phD/YefM antitoxin family.</text>
</comment>
<dbReference type="RefSeq" id="WP_012509222.1">
    <property type="nucleotide sequence ID" value="NC_011060.1"/>
</dbReference>
<gene>
    <name evidence="2" type="ordered locus">Ppha_2587</name>
</gene>
<evidence type="ECO:0000313" key="2">
    <source>
        <dbReference type="EMBL" id="ACF44749.1"/>
    </source>
</evidence>
<dbReference type="SUPFAM" id="SSF143120">
    <property type="entry name" value="YefM-like"/>
    <property type="match status" value="1"/>
</dbReference>
<dbReference type="InterPro" id="IPR036165">
    <property type="entry name" value="YefM-like_sf"/>
</dbReference>
<dbReference type="HOGENOM" id="CLU_188950_0_0_10"/>
<evidence type="ECO:0008006" key="4">
    <source>
        <dbReference type="Google" id="ProtNLM"/>
    </source>
</evidence>
<dbReference type="Proteomes" id="UP000002724">
    <property type="component" value="Chromosome"/>
</dbReference>
<reference evidence="2 3" key="1">
    <citation type="submission" date="2008-06" db="EMBL/GenBank/DDBJ databases">
        <title>Complete sequence of Pelodictyon phaeoclathratiforme BU-1.</title>
        <authorList>
            <consortium name="US DOE Joint Genome Institute"/>
            <person name="Lucas S."/>
            <person name="Copeland A."/>
            <person name="Lapidus A."/>
            <person name="Glavina del Rio T."/>
            <person name="Dalin E."/>
            <person name="Tice H."/>
            <person name="Bruce D."/>
            <person name="Goodwin L."/>
            <person name="Pitluck S."/>
            <person name="Schmutz J."/>
            <person name="Larimer F."/>
            <person name="Land M."/>
            <person name="Hauser L."/>
            <person name="Kyrpides N."/>
            <person name="Mikhailova N."/>
            <person name="Liu Z."/>
            <person name="Li T."/>
            <person name="Zhao F."/>
            <person name="Overmann J."/>
            <person name="Bryant D.A."/>
            <person name="Richardson P."/>
        </authorList>
    </citation>
    <scope>NUCLEOTIDE SEQUENCE [LARGE SCALE GENOMIC DNA]</scope>
    <source>
        <strain evidence="3">DSM 5477 / BU-1</strain>
    </source>
</reference>
<dbReference type="STRING" id="324925.Ppha_2587"/>
<dbReference type="OrthoDB" id="3035307at2"/>
<accession>B4SFH0</accession>
<dbReference type="KEGG" id="pph:Ppha_2587"/>
<sequence>MIAISTTELRRNLRKYLEMATREKVVVRFNKSETVEIVPGKKVTVKDNDSDNTRLLEVLKRGEEDIAAGRFTEIKDPKNIWASIL</sequence>